<proteinExistence type="predicted"/>
<dbReference type="AlphaFoldDB" id="A0A4Y6ACA8"/>
<organism evidence="1 2">
    <name type="scientific">Bacillus velezensis (strain DSM 23117 / BGSC 10A6 / LMG 26770 / FZB42)</name>
    <name type="common">Bacillus amyloliquefaciens subsp. plantarum</name>
    <dbReference type="NCBI Taxonomy" id="326423"/>
    <lineage>
        <taxon>Bacteria</taxon>
        <taxon>Bacillati</taxon>
        <taxon>Bacillota</taxon>
        <taxon>Bacilli</taxon>
        <taxon>Bacillales</taxon>
        <taxon>Bacillaceae</taxon>
        <taxon>Bacillus</taxon>
        <taxon>Bacillus amyloliquefaciens group</taxon>
    </lineage>
</organism>
<gene>
    <name evidence="1" type="ORF">RBAM_38490</name>
</gene>
<dbReference type="Proteomes" id="UP000001120">
    <property type="component" value="Chromosome"/>
</dbReference>
<accession>A0A4Y6ACA8</accession>
<name>A0A4Y6ACA8_BACVZ</name>
<evidence type="ECO:0000313" key="2">
    <source>
        <dbReference type="Proteomes" id="UP000001120"/>
    </source>
</evidence>
<dbReference type="KEGG" id="bay:RBAM_38490"/>
<evidence type="ECO:0000313" key="1">
    <source>
        <dbReference type="EMBL" id="QDE58058.1"/>
    </source>
</evidence>
<reference evidence="1 2" key="1">
    <citation type="journal article" date="2007" name="Nat. Biotechnol.">
        <title>Comparative analysis of the complete genome sequence of the plant growth-promoting bacterium Bacillus amyloliquefaciens FZB42.</title>
        <authorList>
            <person name="Chen X.H."/>
            <person name="Koumoutsi A."/>
            <person name="Scholz R."/>
            <person name="Eisenreich A."/>
            <person name="Schneider K."/>
            <person name="Heinemeyer I."/>
            <person name="Morgenstern B."/>
            <person name="Voss B."/>
            <person name="Hess W.R."/>
            <person name="Reva O."/>
            <person name="Junge H."/>
            <person name="Voigt B."/>
            <person name="Jungblut P.R."/>
            <person name="Vater J."/>
            <person name="Sussmuth R."/>
            <person name="Liesegang H."/>
            <person name="Strittmatter A."/>
            <person name="Gottschalk G."/>
            <person name="Borriss R."/>
        </authorList>
    </citation>
    <scope>NUCLEOTIDE SEQUENCE [LARGE SCALE GENOMIC DNA]</scope>
    <source>
        <strain evidence="2">DSM 23117 / BGSC 10A6 / LMG 26770 / FZB42</strain>
    </source>
</reference>
<keyword evidence="2" id="KW-1185">Reference proteome</keyword>
<protein>
    <submittedName>
        <fullName evidence="1">Uncharacterized protein</fullName>
    </submittedName>
</protein>
<sequence>MLMRQVARKDEQIVLPRRKQILLSPLSKNIERKKGPAYTLHQERSKHFISFLTILVKNNQTSQISLIML</sequence>
<dbReference type="EMBL" id="CP000560">
    <property type="protein sequence ID" value="QDE58058.1"/>
    <property type="molecule type" value="Genomic_DNA"/>
</dbReference>